<reference evidence="7" key="1">
    <citation type="journal article" date="2021" name="PeerJ">
        <title>Extensive microbial diversity within the chicken gut microbiome revealed by metagenomics and culture.</title>
        <authorList>
            <person name="Gilroy R."/>
            <person name="Ravi A."/>
            <person name="Getino M."/>
            <person name="Pursley I."/>
            <person name="Horton D.L."/>
            <person name="Alikhan N.F."/>
            <person name="Baker D."/>
            <person name="Gharbi K."/>
            <person name="Hall N."/>
            <person name="Watson M."/>
            <person name="Adriaenssens E.M."/>
            <person name="Foster-Nyarko E."/>
            <person name="Jarju S."/>
            <person name="Secka A."/>
            <person name="Antonio M."/>
            <person name="Oren A."/>
            <person name="Chaudhuri R.R."/>
            <person name="La Ragione R."/>
            <person name="Hildebrand F."/>
            <person name="Pallen M.J."/>
        </authorList>
    </citation>
    <scope>NUCLEOTIDE SEQUENCE</scope>
    <source>
        <strain evidence="7">ChiHjej12B11-9195</strain>
    </source>
</reference>
<comment type="caution">
    <text evidence="7">The sequence shown here is derived from an EMBL/GenBank/DDBJ whole genome shotgun (WGS) entry which is preliminary data.</text>
</comment>
<feature type="transmembrane region" description="Helical" evidence="6">
    <location>
        <begin position="97"/>
        <end position="116"/>
    </location>
</feature>
<dbReference type="EMBL" id="DXCN01000077">
    <property type="protein sequence ID" value="HIY95962.1"/>
    <property type="molecule type" value="Genomic_DNA"/>
</dbReference>
<evidence type="ECO:0000313" key="7">
    <source>
        <dbReference type="EMBL" id="HIY95962.1"/>
    </source>
</evidence>
<sequence length="178" mass="18693">MTSAAAPHRGLPPIAIITLSSLTAVGPLAIDMYLAALPAIAVNLGTTTAYAQLTLTAFMVGMGTGQFIVGPLSDKTGRRLPLLIGGFVLAHGTWRDIFKVISVIIAISLVLVLFFIKESLPADKRRTGSLLSAYTGIIEVARIRPMACAMVGFAALSALSLATTPRAESDYALDRPKP</sequence>
<evidence type="ECO:0000256" key="1">
    <source>
        <dbReference type="ARBA" id="ARBA00004141"/>
    </source>
</evidence>
<dbReference type="AlphaFoldDB" id="A0A9D1ZT32"/>
<dbReference type="Gene3D" id="1.20.1720.10">
    <property type="entry name" value="Multidrug resistance protein D"/>
    <property type="match status" value="2"/>
</dbReference>
<evidence type="ECO:0000256" key="6">
    <source>
        <dbReference type="SAM" id="Phobius"/>
    </source>
</evidence>
<dbReference type="GO" id="GO:0005886">
    <property type="term" value="C:plasma membrane"/>
    <property type="evidence" value="ECO:0007669"/>
    <property type="project" value="TreeGrafter"/>
</dbReference>
<feature type="transmembrane region" description="Helical" evidence="6">
    <location>
        <begin position="49"/>
        <end position="69"/>
    </location>
</feature>
<organism evidence="7 8">
    <name type="scientific">Candidatus Rothia avicola</name>
    <dbReference type="NCBI Taxonomy" id="2840478"/>
    <lineage>
        <taxon>Bacteria</taxon>
        <taxon>Bacillati</taxon>
        <taxon>Actinomycetota</taxon>
        <taxon>Actinomycetes</taxon>
        <taxon>Micrococcales</taxon>
        <taxon>Micrococcaceae</taxon>
        <taxon>Rothia</taxon>
    </lineage>
</organism>
<keyword evidence="5 6" id="KW-0472">Membrane</keyword>
<dbReference type="InterPro" id="IPR011701">
    <property type="entry name" value="MFS"/>
</dbReference>
<evidence type="ECO:0000256" key="2">
    <source>
        <dbReference type="ARBA" id="ARBA00022448"/>
    </source>
</evidence>
<dbReference type="PANTHER" id="PTHR23502:SF132">
    <property type="entry name" value="POLYAMINE TRANSPORTER 2-RELATED"/>
    <property type="match status" value="1"/>
</dbReference>
<keyword evidence="4 6" id="KW-1133">Transmembrane helix</keyword>
<dbReference type="SUPFAM" id="SSF103473">
    <property type="entry name" value="MFS general substrate transporter"/>
    <property type="match status" value="2"/>
</dbReference>
<evidence type="ECO:0000256" key="5">
    <source>
        <dbReference type="ARBA" id="ARBA00023136"/>
    </source>
</evidence>
<dbReference type="GO" id="GO:0022857">
    <property type="term" value="F:transmembrane transporter activity"/>
    <property type="evidence" value="ECO:0007669"/>
    <property type="project" value="InterPro"/>
</dbReference>
<protein>
    <submittedName>
        <fullName evidence="7">MFS transporter</fullName>
    </submittedName>
</protein>
<evidence type="ECO:0000313" key="8">
    <source>
        <dbReference type="Proteomes" id="UP000824134"/>
    </source>
</evidence>
<name>A0A9D1ZT32_9MICC</name>
<accession>A0A9D1ZT32</accession>
<gene>
    <name evidence="7" type="ORF">H9821_09985</name>
</gene>
<comment type="subcellular location">
    <subcellularLocation>
        <location evidence="1">Membrane</location>
        <topology evidence="1">Multi-pass membrane protein</topology>
    </subcellularLocation>
</comment>
<feature type="transmembrane region" description="Helical" evidence="6">
    <location>
        <begin position="14"/>
        <end position="37"/>
    </location>
</feature>
<keyword evidence="3 6" id="KW-0812">Transmembrane</keyword>
<dbReference type="InterPro" id="IPR036259">
    <property type="entry name" value="MFS_trans_sf"/>
</dbReference>
<dbReference type="Pfam" id="PF07690">
    <property type="entry name" value="MFS_1"/>
    <property type="match status" value="1"/>
</dbReference>
<proteinExistence type="predicted"/>
<evidence type="ECO:0000256" key="4">
    <source>
        <dbReference type="ARBA" id="ARBA00022989"/>
    </source>
</evidence>
<reference evidence="7" key="2">
    <citation type="submission" date="2021-04" db="EMBL/GenBank/DDBJ databases">
        <authorList>
            <person name="Gilroy R."/>
        </authorList>
    </citation>
    <scope>NUCLEOTIDE SEQUENCE</scope>
    <source>
        <strain evidence="7">ChiHjej12B11-9195</strain>
    </source>
</reference>
<dbReference type="PANTHER" id="PTHR23502">
    <property type="entry name" value="MAJOR FACILITATOR SUPERFAMILY"/>
    <property type="match status" value="1"/>
</dbReference>
<dbReference type="Proteomes" id="UP000824134">
    <property type="component" value="Unassembled WGS sequence"/>
</dbReference>
<evidence type="ECO:0000256" key="3">
    <source>
        <dbReference type="ARBA" id="ARBA00022692"/>
    </source>
</evidence>
<keyword evidence="2" id="KW-0813">Transport</keyword>